<dbReference type="EMBL" id="RBIG01000001">
    <property type="protein sequence ID" value="RKQ73287.1"/>
    <property type="molecule type" value="Genomic_DNA"/>
</dbReference>
<name>A0A420WQG9_9PROT</name>
<dbReference type="RefSeq" id="WP_121218090.1">
    <property type="nucleotide sequence ID" value="NZ_RBIG01000001.1"/>
</dbReference>
<organism evidence="2 3">
    <name type="scientific">Oceanibaculum indicum</name>
    <dbReference type="NCBI Taxonomy" id="526216"/>
    <lineage>
        <taxon>Bacteria</taxon>
        <taxon>Pseudomonadati</taxon>
        <taxon>Pseudomonadota</taxon>
        <taxon>Alphaproteobacteria</taxon>
        <taxon>Rhodospirillales</taxon>
        <taxon>Oceanibaculaceae</taxon>
        <taxon>Oceanibaculum</taxon>
    </lineage>
</organism>
<proteinExistence type="predicted"/>
<protein>
    <submittedName>
        <fullName evidence="2">Uncharacterized protein DUF3833</fullName>
    </submittedName>
</protein>
<sequence length="186" mass="21323">MFRAAAALLAAVLLLGGCSAMKPEDFAGTEPKLTVEEYFAGKSRAWGIFQDRFGTLKRSFTVDIEGRQEGDEFVLVEDFVYDDGETDRRIWRIRKLDEHRYEGRADDVVGTATGIAYGKALNWRYDFDLKVGERTIRVHFDDWMFRQDDKVMVNRATVSKFGIELGQVTLFFLREDKRQTASLAAE</sequence>
<feature type="signal peptide" evidence="1">
    <location>
        <begin position="1"/>
        <end position="22"/>
    </location>
</feature>
<dbReference type="Proteomes" id="UP000277424">
    <property type="component" value="Unassembled WGS sequence"/>
</dbReference>
<evidence type="ECO:0000313" key="3">
    <source>
        <dbReference type="Proteomes" id="UP000277424"/>
    </source>
</evidence>
<dbReference type="InterPro" id="IPR024409">
    <property type="entry name" value="DUF3833"/>
</dbReference>
<reference evidence="2 3" key="1">
    <citation type="submission" date="2018-10" db="EMBL/GenBank/DDBJ databases">
        <title>Comparative analysis of microorganisms from saline springs in Andes Mountain Range, Colombia.</title>
        <authorList>
            <person name="Rubin E."/>
        </authorList>
    </citation>
    <scope>NUCLEOTIDE SEQUENCE [LARGE SCALE GENOMIC DNA]</scope>
    <source>
        <strain evidence="2 3">USBA 36</strain>
    </source>
</reference>
<dbReference type="AlphaFoldDB" id="A0A420WQG9"/>
<dbReference type="OrthoDB" id="5296954at2"/>
<accession>A0A420WQG9</accession>
<evidence type="ECO:0000256" key="1">
    <source>
        <dbReference type="SAM" id="SignalP"/>
    </source>
</evidence>
<gene>
    <name evidence="2" type="ORF">BCL74_1073</name>
</gene>
<dbReference type="PROSITE" id="PS51257">
    <property type="entry name" value="PROKAR_LIPOPROTEIN"/>
    <property type="match status" value="1"/>
</dbReference>
<keyword evidence="1" id="KW-0732">Signal</keyword>
<evidence type="ECO:0000313" key="2">
    <source>
        <dbReference type="EMBL" id="RKQ73287.1"/>
    </source>
</evidence>
<comment type="caution">
    <text evidence="2">The sequence shown here is derived from an EMBL/GenBank/DDBJ whole genome shotgun (WGS) entry which is preliminary data.</text>
</comment>
<dbReference type="Pfam" id="PF12915">
    <property type="entry name" value="DUF3833"/>
    <property type="match status" value="1"/>
</dbReference>
<feature type="chain" id="PRO_5019302579" evidence="1">
    <location>
        <begin position="23"/>
        <end position="186"/>
    </location>
</feature>